<dbReference type="InterPro" id="IPR044824">
    <property type="entry name" value="MAIN-like"/>
</dbReference>
<keyword evidence="3" id="KW-1185">Reference proteome</keyword>
<dbReference type="AlphaFoldDB" id="A0A445DEX6"/>
<sequence length="140" mass="16676">MKANKNLLSRKLDLPEMWHQRLTRLYEQRDSIMYQEWDRLEGIPPCYLLLWKGRGRRLIPSYCQPVKCHIFCLLGMTLFADKSTVYAHMKYLPLLQNFEQISTYSWGSTTLAHLYKSLCRTSLYDCKEMDGLLDLLFVWA</sequence>
<evidence type="ECO:0000259" key="1">
    <source>
        <dbReference type="Pfam" id="PF10536"/>
    </source>
</evidence>
<gene>
    <name evidence="2" type="ORF">Ahy_A04g018945</name>
</gene>
<comment type="caution">
    <text evidence="2">The sequence shown here is derived from an EMBL/GenBank/DDBJ whole genome shotgun (WGS) entry which is preliminary data.</text>
</comment>
<name>A0A445DEX6_ARAHY</name>
<organism evidence="2 3">
    <name type="scientific">Arachis hypogaea</name>
    <name type="common">Peanut</name>
    <dbReference type="NCBI Taxonomy" id="3818"/>
    <lineage>
        <taxon>Eukaryota</taxon>
        <taxon>Viridiplantae</taxon>
        <taxon>Streptophyta</taxon>
        <taxon>Embryophyta</taxon>
        <taxon>Tracheophyta</taxon>
        <taxon>Spermatophyta</taxon>
        <taxon>Magnoliopsida</taxon>
        <taxon>eudicotyledons</taxon>
        <taxon>Gunneridae</taxon>
        <taxon>Pentapetalae</taxon>
        <taxon>rosids</taxon>
        <taxon>fabids</taxon>
        <taxon>Fabales</taxon>
        <taxon>Fabaceae</taxon>
        <taxon>Papilionoideae</taxon>
        <taxon>50 kb inversion clade</taxon>
        <taxon>dalbergioids sensu lato</taxon>
        <taxon>Dalbergieae</taxon>
        <taxon>Pterocarpus clade</taxon>
        <taxon>Arachis</taxon>
    </lineage>
</organism>
<evidence type="ECO:0000313" key="2">
    <source>
        <dbReference type="EMBL" id="RYR61738.1"/>
    </source>
</evidence>
<dbReference type="PANTHER" id="PTHR46033:SF8">
    <property type="entry name" value="PROTEIN MAINTENANCE OF MERISTEMS-LIKE"/>
    <property type="match status" value="1"/>
</dbReference>
<dbReference type="InterPro" id="IPR019557">
    <property type="entry name" value="AminoTfrase-like_pln_mobile"/>
</dbReference>
<dbReference type="GO" id="GO:0010073">
    <property type="term" value="P:meristem maintenance"/>
    <property type="evidence" value="ECO:0007669"/>
    <property type="project" value="InterPro"/>
</dbReference>
<accession>A0A445DEX6</accession>
<dbReference type="Pfam" id="PF10536">
    <property type="entry name" value="PMD"/>
    <property type="match status" value="1"/>
</dbReference>
<dbReference type="PANTHER" id="PTHR46033">
    <property type="entry name" value="PROTEIN MAIN-LIKE 2"/>
    <property type="match status" value="1"/>
</dbReference>
<dbReference type="Proteomes" id="UP000289738">
    <property type="component" value="Chromosome A04"/>
</dbReference>
<protein>
    <recommendedName>
        <fullName evidence="1">Aminotransferase-like plant mobile domain-containing protein</fullName>
    </recommendedName>
</protein>
<dbReference type="EMBL" id="SDMP01000004">
    <property type="protein sequence ID" value="RYR61738.1"/>
    <property type="molecule type" value="Genomic_DNA"/>
</dbReference>
<reference evidence="2 3" key="1">
    <citation type="submission" date="2019-01" db="EMBL/GenBank/DDBJ databases">
        <title>Sequencing of cultivated peanut Arachis hypogaea provides insights into genome evolution and oil improvement.</title>
        <authorList>
            <person name="Chen X."/>
        </authorList>
    </citation>
    <scope>NUCLEOTIDE SEQUENCE [LARGE SCALE GENOMIC DNA]</scope>
    <source>
        <strain evidence="3">cv. Fuhuasheng</strain>
        <tissue evidence="2">Leaves</tissue>
    </source>
</reference>
<proteinExistence type="predicted"/>
<feature type="domain" description="Aminotransferase-like plant mobile" evidence="1">
    <location>
        <begin position="66"/>
        <end position="140"/>
    </location>
</feature>
<evidence type="ECO:0000313" key="3">
    <source>
        <dbReference type="Proteomes" id="UP000289738"/>
    </source>
</evidence>